<dbReference type="InterPro" id="IPR005036">
    <property type="entry name" value="CBM21_dom"/>
</dbReference>
<dbReference type="GO" id="GO:2001069">
    <property type="term" value="F:glycogen binding"/>
    <property type="evidence" value="ECO:0000318"/>
    <property type="project" value="GO_Central"/>
</dbReference>
<dbReference type="GO" id="GO:0008157">
    <property type="term" value="F:protein phosphatase 1 binding"/>
    <property type="evidence" value="ECO:0000318"/>
    <property type="project" value="GO_Central"/>
</dbReference>
<dbReference type="AlphaFoldDB" id="B3S2Z1"/>
<dbReference type="PANTHER" id="PTHR12307">
    <property type="entry name" value="PROTEIN PHOSPHATASE 1 REGULATORY SUBUNIT"/>
    <property type="match status" value="1"/>
</dbReference>
<protein>
    <recommendedName>
        <fullName evidence="2">CBM21 domain-containing protein</fullName>
    </recommendedName>
</protein>
<dbReference type="HOGENOM" id="CLU_040215_3_1_1"/>
<keyword evidence="4" id="KW-1185">Reference proteome</keyword>
<dbReference type="Gene3D" id="2.60.40.2440">
    <property type="entry name" value="Carbohydrate binding type-21 domain"/>
    <property type="match status" value="1"/>
</dbReference>
<dbReference type="InParanoid" id="B3S2Z1"/>
<feature type="domain" description="CBM21" evidence="2">
    <location>
        <begin position="45"/>
        <end position="151"/>
    </location>
</feature>
<dbReference type="CTD" id="6755783"/>
<dbReference type="Proteomes" id="UP000009022">
    <property type="component" value="Unassembled WGS sequence"/>
</dbReference>
<evidence type="ECO:0000313" key="3">
    <source>
        <dbReference type="EMBL" id="EDV22874.1"/>
    </source>
</evidence>
<feature type="region of interest" description="Disordered" evidence="1">
    <location>
        <begin position="1"/>
        <end position="23"/>
    </location>
</feature>
<evidence type="ECO:0000259" key="2">
    <source>
        <dbReference type="PROSITE" id="PS51159"/>
    </source>
</evidence>
<dbReference type="InterPro" id="IPR038175">
    <property type="entry name" value="CBM21_dom_sf"/>
</dbReference>
<dbReference type="GO" id="GO:0005979">
    <property type="term" value="P:regulation of glycogen biosynthetic process"/>
    <property type="evidence" value="ECO:0000318"/>
    <property type="project" value="GO_Central"/>
</dbReference>
<dbReference type="Pfam" id="PF03370">
    <property type="entry name" value="CBM_21"/>
    <property type="match status" value="1"/>
</dbReference>
<dbReference type="eggNOG" id="KOG3986">
    <property type="taxonomic scope" value="Eukaryota"/>
</dbReference>
<accession>B3S2Z1</accession>
<dbReference type="GO" id="GO:0000164">
    <property type="term" value="C:protein phosphatase type 1 complex"/>
    <property type="evidence" value="ECO:0000318"/>
    <property type="project" value="GO_Central"/>
</dbReference>
<dbReference type="RefSeq" id="XP_002114740.1">
    <property type="nucleotide sequence ID" value="XM_002114704.1"/>
</dbReference>
<reference evidence="3 4" key="1">
    <citation type="journal article" date="2008" name="Nature">
        <title>The Trichoplax genome and the nature of placozoans.</title>
        <authorList>
            <person name="Srivastava M."/>
            <person name="Begovic E."/>
            <person name="Chapman J."/>
            <person name="Putnam N.H."/>
            <person name="Hellsten U."/>
            <person name="Kawashima T."/>
            <person name="Kuo A."/>
            <person name="Mitros T."/>
            <person name="Salamov A."/>
            <person name="Carpenter M.L."/>
            <person name="Signorovitch A.Y."/>
            <person name="Moreno M.A."/>
            <person name="Kamm K."/>
            <person name="Grimwood J."/>
            <person name="Schmutz J."/>
            <person name="Shapiro H."/>
            <person name="Grigoriev I.V."/>
            <person name="Buss L.W."/>
            <person name="Schierwater B."/>
            <person name="Dellaporta S.L."/>
            <person name="Rokhsar D.S."/>
        </authorList>
    </citation>
    <scope>NUCLEOTIDE SEQUENCE [LARGE SCALE GENOMIC DNA]</scope>
    <source>
        <strain evidence="3 4">Grell-BS-1999</strain>
    </source>
</reference>
<dbReference type="PANTHER" id="PTHR12307:SF36">
    <property type="entry name" value="GLYCOGEN-BINDING SUBUNIT 76A"/>
    <property type="match status" value="1"/>
</dbReference>
<gene>
    <name evidence="3" type="ORF">TRIADDRAFT_58536</name>
</gene>
<sequence length="168" mass="19752">MQSPNDRNNPRTPTGGYNFNLSPDGSSHKQLKATFITPIYLRDFWDQLRQNCVKLENVVIDRLKCFATVKVKNLAYEKVVLIRYTLNDWRTYQDLPAYHLKDSNRGYADTFAFEFNVPDEEEIRQVQFAIAFRCAGQEFWDNNHNRNYCLQCIPIQDGHLFNNLVHNA</sequence>
<name>B3S2Z1_TRIAD</name>
<dbReference type="EMBL" id="DS985248">
    <property type="protein sequence ID" value="EDV22874.1"/>
    <property type="molecule type" value="Genomic_DNA"/>
</dbReference>
<dbReference type="GeneID" id="6755783"/>
<proteinExistence type="predicted"/>
<dbReference type="OrthoDB" id="1881at2759"/>
<dbReference type="PROSITE" id="PS51159">
    <property type="entry name" value="CBM21"/>
    <property type="match status" value="1"/>
</dbReference>
<dbReference type="OMA" id="EYWDNDR"/>
<evidence type="ECO:0000313" key="4">
    <source>
        <dbReference type="Proteomes" id="UP000009022"/>
    </source>
</evidence>
<dbReference type="KEGG" id="tad:TRIADDRAFT_58536"/>
<evidence type="ECO:0000256" key="1">
    <source>
        <dbReference type="SAM" id="MobiDB-lite"/>
    </source>
</evidence>
<dbReference type="PhylomeDB" id="B3S2Z1"/>
<organism evidence="3 4">
    <name type="scientific">Trichoplax adhaerens</name>
    <name type="common">Trichoplax reptans</name>
    <dbReference type="NCBI Taxonomy" id="10228"/>
    <lineage>
        <taxon>Eukaryota</taxon>
        <taxon>Metazoa</taxon>
        <taxon>Placozoa</taxon>
        <taxon>Uniplacotomia</taxon>
        <taxon>Trichoplacea</taxon>
        <taxon>Trichoplacidae</taxon>
        <taxon>Trichoplax</taxon>
    </lineage>
</organism>
<dbReference type="STRING" id="10228.B3S2Z1"/>
<dbReference type="InterPro" id="IPR050782">
    <property type="entry name" value="PP1_regulatory_subunit_3"/>
</dbReference>